<protein>
    <recommendedName>
        <fullName evidence="4">Methylamine utilization protein MauE</fullName>
    </recommendedName>
</protein>
<gene>
    <name evidence="10" type="ORF">EH243_13690</name>
</gene>
<dbReference type="GO" id="GO:0030416">
    <property type="term" value="P:methylamine metabolic process"/>
    <property type="evidence" value="ECO:0007669"/>
    <property type="project" value="InterPro"/>
</dbReference>
<dbReference type="InterPro" id="IPR009908">
    <property type="entry name" value="Methylamine_util_MauE"/>
</dbReference>
<feature type="transmembrane region" description="Helical" evidence="8">
    <location>
        <begin position="108"/>
        <end position="129"/>
    </location>
</feature>
<evidence type="ECO:0000256" key="3">
    <source>
        <dbReference type="ARBA" id="ARBA00004856"/>
    </source>
</evidence>
<dbReference type="GO" id="GO:0016020">
    <property type="term" value="C:membrane"/>
    <property type="evidence" value="ECO:0007669"/>
    <property type="project" value="UniProtKB-SubCell"/>
</dbReference>
<proteinExistence type="predicted"/>
<evidence type="ECO:0000313" key="11">
    <source>
        <dbReference type="Proteomes" id="UP000283087"/>
    </source>
</evidence>
<sequence>MNSQGSIPETLQKPLSRSLLALRLGVFVVMLVWTLDKFINPAHTGIMMNKFYGIDWLTQNLAYIIGAVELLLILAFVAGLWRRWTYMSILMLHTLSTFSAYSKYMDPFNNLLFFAAWPMLAACLALYWLRDWDTLCTFPQKLTPSKS</sequence>
<accession>A0A430KNN5</accession>
<evidence type="ECO:0000256" key="4">
    <source>
        <dbReference type="ARBA" id="ARBA00019078"/>
    </source>
</evidence>
<evidence type="ECO:0000256" key="6">
    <source>
        <dbReference type="ARBA" id="ARBA00022989"/>
    </source>
</evidence>
<comment type="function">
    <text evidence="1">May be specifically involved in the processing, transport, and/or maturation of the MADH beta-subunit.</text>
</comment>
<comment type="subcellular location">
    <subcellularLocation>
        <location evidence="2">Membrane</location>
        <topology evidence="2">Multi-pass membrane protein</topology>
    </subcellularLocation>
</comment>
<evidence type="ECO:0000256" key="2">
    <source>
        <dbReference type="ARBA" id="ARBA00004141"/>
    </source>
</evidence>
<organism evidence="10 11">
    <name type="scientific">Amphritea opalescens</name>
    <dbReference type="NCBI Taxonomy" id="2490544"/>
    <lineage>
        <taxon>Bacteria</taxon>
        <taxon>Pseudomonadati</taxon>
        <taxon>Pseudomonadota</taxon>
        <taxon>Gammaproteobacteria</taxon>
        <taxon>Oceanospirillales</taxon>
        <taxon>Oceanospirillaceae</taxon>
        <taxon>Amphritea</taxon>
    </lineage>
</organism>
<dbReference type="EMBL" id="RQXW01000013">
    <property type="protein sequence ID" value="RTE65111.1"/>
    <property type="molecule type" value="Genomic_DNA"/>
</dbReference>
<reference evidence="10 11" key="1">
    <citation type="submission" date="2018-11" db="EMBL/GenBank/DDBJ databases">
        <title>The draft genome sequence of Amphritea opalescens ANRC-JH13T.</title>
        <authorList>
            <person name="Fang Z."/>
            <person name="Zhang Y."/>
            <person name="Han X."/>
        </authorList>
    </citation>
    <scope>NUCLEOTIDE SEQUENCE [LARGE SCALE GENOMIC DNA]</scope>
    <source>
        <strain evidence="10 11">ANRC-JH13</strain>
    </source>
</reference>
<evidence type="ECO:0000256" key="1">
    <source>
        <dbReference type="ARBA" id="ARBA00003475"/>
    </source>
</evidence>
<comment type="caution">
    <text evidence="10">The sequence shown here is derived from an EMBL/GenBank/DDBJ whole genome shotgun (WGS) entry which is preliminary data.</text>
</comment>
<dbReference type="Proteomes" id="UP000283087">
    <property type="component" value="Unassembled WGS sequence"/>
</dbReference>
<keyword evidence="5 8" id="KW-0812">Transmembrane</keyword>
<keyword evidence="7 8" id="KW-0472">Membrane</keyword>
<dbReference type="RefSeq" id="WP_126159241.1">
    <property type="nucleotide sequence ID" value="NZ_RQXW01000013.1"/>
</dbReference>
<evidence type="ECO:0000256" key="5">
    <source>
        <dbReference type="ARBA" id="ARBA00022692"/>
    </source>
</evidence>
<dbReference type="AlphaFoldDB" id="A0A430KNN5"/>
<comment type="pathway">
    <text evidence="3">One-carbon metabolism; methylamine degradation.</text>
</comment>
<evidence type="ECO:0000256" key="8">
    <source>
        <dbReference type="SAM" id="Phobius"/>
    </source>
</evidence>
<feature type="transmembrane region" description="Helical" evidence="8">
    <location>
        <begin position="60"/>
        <end position="78"/>
    </location>
</feature>
<evidence type="ECO:0000313" key="10">
    <source>
        <dbReference type="EMBL" id="RTE65111.1"/>
    </source>
</evidence>
<keyword evidence="6 8" id="KW-1133">Transmembrane helix</keyword>
<dbReference type="Pfam" id="PF07291">
    <property type="entry name" value="MauE"/>
    <property type="match status" value="1"/>
</dbReference>
<evidence type="ECO:0000256" key="7">
    <source>
        <dbReference type="ARBA" id="ARBA00023136"/>
    </source>
</evidence>
<evidence type="ECO:0000259" key="9">
    <source>
        <dbReference type="Pfam" id="PF07291"/>
    </source>
</evidence>
<feature type="domain" description="Methylamine utilisation protein MauE" evidence="9">
    <location>
        <begin position="19"/>
        <end position="95"/>
    </location>
</feature>
<keyword evidence="11" id="KW-1185">Reference proteome</keyword>
<feature type="transmembrane region" description="Helical" evidence="8">
    <location>
        <begin position="20"/>
        <end position="39"/>
    </location>
</feature>
<dbReference type="OrthoDB" id="7355622at2"/>
<name>A0A430KNN5_9GAMM</name>